<dbReference type="Proteomes" id="UP001054821">
    <property type="component" value="Chromosome 6"/>
</dbReference>
<sequence length="75" mass="8708">MPFRLKNTGATYQKLVNKIFKEQICKTMKVYVNDMLVKAPSWANHIKNLAEAFKLLREYHMKLNPNKCTFGVSSS</sequence>
<dbReference type="PANTHER" id="PTHR24559">
    <property type="entry name" value="TRANSPOSON TY3-I GAG-POL POLYPROTEIN"/>
    <property type="match status" value="1"/>
</dbReference>
<dbReference type="Gene3D" id="3.30.70.270">
    <property type="match status" value="1"/>
</dbReference>
<dbReference type="InterPro" id="IPR043502">
    <property type="entry name" value="DNA/RNA_pol_sf"/>
</dbReference>
<dbReference type="Pfam" id="PF00078">
    <property type="entry name" value="RVT_1"/>
    <property type="match status" value="1"/>
</dbReference>
<accession>A0AAD4VG08</accession>
<keyword evidence="3" id="KW-1185">Reference proteome</keyword>
<evidence type="ECO:0000259" key="1">
    <source>
        <dbReference type="Pfam" id="PF00078"/>
    </source>
</evidence>
<evidence type="ECO:0000313" key="3">
    <source>
        <dbReference type="Proteomes" id="UP001054821"/>
    </source>
</evidence>
<proteinExistence type="predicted"/>
<organism evidence="2 3">
    <name type="scientific">Prunus dulcis</name>
    <name type="common">Almond</name>
    <name type="synonym">Amygdalus dulcis</name>
    <dbReference type="NCBI Taxonomy" id="3755"/>
    <lineage>
        <taxon>Eukaryota</taxon>
        <taxon>Viridiplantae</taxon>
        <taxon>Streptophyta</taxon>
        <taxon>Embryophyta</taxon>
        <taxon>Tracheophyta</taxon>
        <taxon>Spermatophyta</taxon>
        <taxon>Magnoliopsida</taxon>
        <taxon>eudicotyledons</taxon>
        <taxon>Gunneridae</taxon>
        <taxon>Pentapetalae</taxon>
        <taxon>rosids</taxon>
        <taxon>fabids</taxon>
        <taxon>Rosales</taxon>
        <taxon>Rosaceae</taxon>
        <taxon>Amygdaloideae</taxon>
        <taxon>Amygdaleae</taxon>
        <taxon>Prunus</taxon>
    </lineage>
</organism>
<dbReference type="InterPro" id="IPR043128">
    <property type="entry name" value="Rev_trsase/Diguanyl_cyclase"/>
</dbReference>
<feature type="domain" description="Reverse transcriptase" evidence="1">
    <location>
        <begin position="1"/>
        <end position="71"/>
    </location>
</feature>
<name>A0AAD4VG08_PRUDU</name>
<evidence type="ECO:0000313" key="2">
    <source>
        <dbReference type="EMBL" id="KAI5323502.1"/>
    </source>
</evidence>
<dbReference type="PANTHER" id="PTHR24559:SF431">
    <property type="entry name" value="RNA-DIRECTED DNA POLYMERASE HOMOLOG"/>
    <property type="match status" value="1"/>
</dbReference>
<dbReference type="SUPFAM" id="SSF56672">
    <property type="entry name" value="DNA/RNA polymerases"/>
    <property type="match status" value="1"/>
</dbReference>
<dbReference type="AlphaFoldDB" id="A0AAD4VG08"/>
<protein>
    <recommendedName>
        <fullName evidence="1">Reverse transcriptase domain-containing protein</fullName>
    </recommendedName>
</protein>
<dbReference type="InterPro" id="IPR000477">
    <property type="entry name" value="RT_dom"/>
</dbReference>
<comment type="caution">
    <text evidence="2">The sequence shown here is derived from an EMBL/GenBank/DDBJ whole genome shotgun (WGS) entry which is preliminary data.</text>
</comment>
<reference evidence="2 3" key="1">
    <citation type="journal article" date="2022" name="G3 (Bethesda)">
        <title>Whole-genome sequence and methylome profiling of the almond [Prunus dulcis (Mill.) D.A. Webb] cultivar 'Nonpareil'.</title>
        <authorList>
            <person name="D'Amico-Willman K.M."/>
            <person name="Ouma W.Z."/>
            <person name="Meulia T."/>
            <person name="Sideli G.M."/>
            <person name="Gradziel T.M."/>
            <person name="Fresnedo-Ramirez J."/>
        </authorList>
    </citation>
    <scope>NUCLEOTIDE SEQUENCE [LARGE SCALE GENOMIC DNA]</scope>
    <source>
        <strain evidence="2">Clone GOH B32 T37-40</strain>
    </source>
</reference>
<dbReference type="InterPro" id="IPR053134">
    <property type="entry name" value="RNA-dir_DNA_polymerase"/>
</dbReference>
<dbReference type="EMBL" id="JAJFAZ020000006">
    <property type="protein sequence ID" value="KAI5323502.1"/>
    <property type="molecule type" value="Genomic_DNA"/>
</dbReference>
<gene>
    <name evidence="2" type="ORF">L3X38_032574</name>
</gene>